<evidence type="ECO:0000313" key="2">
    <source>
        <dbReference type="EMBL" id="KAK3262631.1"/>
    </source>
</evidence>
<gene>
    <name evidence="2" type="ORF">CYMTET_28522</name>
</gene>
<organism evidence="2 3">
    <name type="scientific">Cymbomonas tetramitiformis</name>
    <dbReference type="NCBI Taxonomy" id="36881"/>
    <lineage>
        <taxon>Eukaryota</taxon>
        <taxon>Viridiplantae</taxon>
        <taxon>Chlorophyta</taxon>
        <taxon>Pyramimonadophyceae</taxon>
        <taxon>Pyramimonadales</taxon>
        <taxon>Pyramimonadaceae</taxon>
        <taxon>Cymbomonas</taxon>
    </lineage>
</organism>
<sequence length="161" mass="17666">MNGPSVPAVLKPVEKLSDPNHLKKLLYGDLLKLRNEHKWSGSVLSVAIIKCFQYQYITVLEFVATAPGMTEPEKIVFMVGAVTNIVDHAFGCHGKCGDFIGTDVNGVREHWCKVAGGDAAHTPSLPGGKYLRKNAKEGYYAGIKKVYAKYSDQETNPFVSH</sequence>
<evidence type="ECO:0000259" key="1">
    <source>
        <dbReference type="Pfam" id="PF20700"/>
    </source>
</evidence>
<accession>A0AAE0FMM2</accession>
<evidence type="ECO:0000313" key="3">
    <source>
        <dbReference type="Proteomes" id="UP001190700"/>
    </source>
</evidence>
<dbReference type="EMBL" id="LGRX02016055">
    <property type="protein sequence ID" value="KAK3262631.1"/>
    <property type="molecule type" value="Genomic_DNA"/>
</dbReference>
<keyword evidence="3" id="KW-1185">Reference proteome</keyword>
<dbReference type="Pfam" id="PF20700">
    <property type="entry name" value="Mutator"/>
    <property type="match status" value="1"/>
</dbReference>
<dbReference type="Proteomes" id="UP001190700">
    <property type="component" value="Unassembled WGS sequence"/>
</dbReference>
<comment type="caution">
    <text evidence="2">The sequence shown here is derived from an EMBL/GenBank/DDBJ whole genome shotgun (WGS) entry which is preliminary data.</text>
</comment>
<reference evidence="2 3" key="1">
    <citation type="journal article" date="2015" name="Genome Biol. Evol.">
        <title>Comparative Genomics of a Bacterivorous Green Alga Reveals Evolutionary Causalities and Consequences of Phago-Mixotrophic Mode of Nutrition.</title>
        <authorList>
            <person name="Burns J.A."/>
            <person name="Paasch A."/>
            <person name="Narechania A."/>
            <person name="Kim E."/>
        </authorList>
    </citation>
    <scope>NUCLEOTIDE SEQUENCE [LARGE SCALE GENOMIC DNA]</scope>
    <source>
        <strain evidence="2 3">PLY_AMNH</strain>
    </source>
</reference>
<dbReference type="InterPro" id="IPR049012">
    <property type="entry name" value="Mutator_transp_dom"/>
</dbReference>
<protein>
    <recommendedName>
        <fullName evidence="1">Mutator-like transposase domain-containing protein</fullName>
    </recommendedName>
</protein>
<proteinExistence type="predicted"/>
<feature type="domain" description="Mutator-like transposase" evidence="1">
    <location>
        <begin position="13"/>
        <end position="97"/>
    </location>
</feature>
<dbReference type="AlphaFoldDB" id="A0AAE0FMM2"/>
<name>A0AAE0FMM2_9CHLO</name>